<organism evidence="7">
    <name type="scientific">hydrocarbon metagenome</name>
    <dbReference type="NCBI Taxonomy" id="938273"/>
    <lineage>
        <taxon>unclassified sequences</taxon>
        <taxon>metagenomes</taxon>
        <taxon>ecological metagenomes</taxon>
    </lineage>
</organism>
<dbReference type="EMBL" id="LNQE01001226">
    <property type="protein sequence ID" value="KUG20107.1"/>
    <property type="molecule type" value="Genomic_DNA"/>
</dbReference>
<protein>
    <submittedName>
        <fullName evidence="7">Vitamin b12 abc transporter, atpase component btud</fullName>
    </submittedName>
</protein>
<feature type="domain" description="ABC transporter" evidence="6">
    <location>
        <begin position="40"/>
        <end position="280"/>
    </location>
</feature>
<dbReference type="InterPro" id="IPR027417">
    <property type="entry name" value="P-loop_NTPase"/>
</dbReference>
<sequence length="295" mass="33085">MSPDEIFRRSSSGMRTAGGAEQSATGGGDAPVGADPPPLLEFQNVTVVRQENTVLDAISITVREGEHIAVLGPNGAGKSSFVRTITREHYPSHQRQDVTFRIRGRDRWHVFSLRSRIGVVSNDLQHAFTREVTGREVVLSGFFSSIGLFFHGVTPEMEQKADEILRFLEIEHLKDRTMTDLSSGEARRLLIGRALVHNPDLLILDEPTNSLDLQALHTFRKTLRKIAQSGTGIILVTQNLQDIIPEISRVILMRDGRFWKDGKKEEMLTDETISELFSVPVHVKEEDGYYYATGY</sequence>
<reference evidence="7" key="1">
    <citation type="journal article" date="2015" name="Proc. Natl. Acad. Sci. U.S.A.">
        <title>Networks of energetic and metabolic interactions define dynamics in microbial communities.</title>
        <authorList>
            <person name="Embree M."/>
            <person name="Liu J.K."/>
            <person name="Al-Bassam M.M."/>
            <person name="Zengler K."/>
        </authorList>
    </citation>
    <scope>NUCLEOTIDE SEQUENCE</scope>
</reference>
<dbReference type="InterPro" id="IPR050153">
    <property type="entry name" value="Metal_Ion_Import_ABC"/>
</dbReference>
<dbReference type="InterPro" id="IPR003593">
    <property type="entry name" value="AAA+_ATPase"/>
</dbReference>
<dbReference type="InterPro" id="IPR017871">
    <property type="entry name" value="ABC_transporter-like_CS"/>
</dbReference>
<dbReference type="GO" id="GO:0016887">
    <property type="term" value="F:ATP hydrolysis activity"/>
    <property type="evidence" value="ECO:0007669"/>
    <property type="project" value="InterPro"/>
</dbReference>
<comment type="similarity">
    <text evidence="1">Belongs to the ABC transporter superfamily.</text>
</comment>
<evidence type="ECO:0000256" key="4">
    <source>
        <dbReference type="ARBA" id="ARBA00022840"/>
    </source>
</evidence>
<dbReference type="Gene3D" id="3.40.50.300">
    <property type="entry name" value="P-loop containing nucleotide triphosphate hydrolases"/>
    <property type="match status" value="1"/>
</dbReference>
<dbReference type="PROSITE" id="PS50893">
    <property type="entry name" value="ABC_TRANSPORTER_2"/>
    <property type="match status" value="1"/>
</dbReference>
<evidence type="ECO:0000256" key="3">
    <source>
        <dbReference type="ARBA" id="ARBA00022741"/>
    </source>
</evidence>
<evidence type="ECO:0000256" key="2">
    <source>
        <dbReference type="ARBA" id="ARBA00022448"/>
    </source>
</evidence>
<dbReference type="SUPFAM" id="SSF52540">
    <property type="entry name" value="P-loop containing nucleoside triphosphate hydrolases"/>
    <property type="match status" value="1"/>
</dbReference>
<evidence type="ECO:0000256" key="5">
    <source>
        <dbReference type="SAM" id="MobiDB-lite"/>
    </source>
</evidence>
<keyword evidence="4" id="KW-0067">ATP-binding</keyword>
<dbReference type="SMART" id="SM00382">
    <property type="entry name" value="AAA"/>
    <property type="match status" value="1"/>
</dbReference>
<comment type="caution">
    <text evidence="7">The sequence shown here is derived from an EMBL/GenBank/DDBJ whole genome shotgun (WGS) entry which is preliminary data.</text>
</comment>
<evidence type="ECO:0000256" key="1">
    <source>
        <dbReference type="ARBA" id="ARBA00005417"/>
    </source>
</evidence>
<evidence type="ECO:0000259" key="6">
    <source>
        <dbReference type="PROSITE" id="PS50893"/>
    </source>
</evidence>
<dbReference type="PROSITE" id="PS00211">
    <property type="entry name" value="ABC_TRANSPORTER_1"/>
    <property type="match status" value="1"/>
</dbReference>
<keyword evidence="2" id="KW-0813">Transport</keyword>
<proteinExistence type="inferred from homology"/>
<dbReference type="PANTHER" id="PTHR42734:SF17">
    <property type="entry name" value="METAL TRANSPORT SYSTEM ATP-BINDING PROTEIN TM_0124-RELATED"/>
    <property type="match status" value="1"/>
</dbReference>
<dbReference type="PANTHER" id="PTHR42734">
    <property type="entry name" value="METAL TRANSPORT SYSTEM ATP-BINDING PROTEIN TM_0124-RELATED"/>
    <property type="match status" value="1"/>
</dbReference>
<keyword evidence="3" id="KW-0547">Nucleotide-binding</keyword>
<dbReference type="Pfam" id="PF00005">
    <property type="entry name" value="ABC_tran"/>
    <property type="match status" value="1"/>
</dbReference>
<feature type="region of interest" description="Disordered" evidence="5">
    <location>
        <begin position="1"/>
        <end position="37"/>
    </location>
</feature>
<name>A0A0W8FGV3_9ZZZZ</name>
<dbReference type="InterPro" id="IPR003439">
    <property type="entry name" value="ABC_transporter-like_ATP-bd"/>
</dbReference>
<gene>
    <name evidence="7" type="ORF">ASZ90_010158</name>
</gene>
<dbReference type="GO" id="GO:0005524">
    <property type="term" value="F:ATP binding"/>
    <property type="evidence" value="ECO:0007669"/>
    <property type="project" value="UniProtKB-KW"/>
</dbReference>
<dbReference type="AlphaFoldDB" id="A0A0W8FGV3"/>
<evidence type="ECO:0000313" key="7">
    <source>
        <dbReference type="EMBL" id="KUG20107.1"/>
    </source>
</evidence>
<accession>A0A0W8FGV3</accession>